<sequence length="888" mass="96461">MPELVLRRLNRRRKKRMKQSSNQSYFSCALQENLLRRLRTSVDSDCAVPIRRTPSCFPRLFLLDRSGSESRMGVYRHLLGDPSSIDHFRGLYKVPSTVEIRPDTPDDGLAYRDGWMPFWLVSVVEGGVRFPLHPLVRDCLREWRLCPCQLLPNGYKIIMGVVRLNQILGIGLGVPDIEDTYDLCKSAEGDTYYLRLRVRRTAFVTALEDSNRYAGEDRVLVRGGWEFGEAEPATTVRVPRKIRIPPSKGRSSFGLQFFLFSLCLAPDDFVYADFRERRELARRNRWKVNSAWHEQVRNYRGHNCRAAWSLLGYVPHYRSFNTSRKGSGIDSVRSGEGVSQRTEATVVPGSAVVTVALPASRLVELAERAPAAPAAEPAGTSRARPLPSRTRLVASSSEEEEEEQEGMLRQRKRRYVAEDLSAAAFGDIGGEARDPSQAVVLTPPASAGGTLAPVAETICTAATVAVRPGEAEAISAPPPVVVVDDAPSEGAVGAGGRTRSPEVAEGGRPEKRARVEASPGPSSPSPAGGTILPPPMAPWRPAIEEALGRPLAETDRAADPRVVAALGRACALPQDMARWAAMDDESLLLSSMRSVVSLLQKCQIGIERLDAAEARAAEWVVERDELRASVASKDATLAEVTAKNAGLVFDLEESKVEVGRLKDELAEEKSQNLHLASELDDLRAATKRLEDELDSAKGTNRRLLSQRNQAQGSLETALREKAAEIESALAKQEAKLKESFLAEHDSVMEEEVGKLTADYKAQLPGIRDRAWELGWTAALRKAGVPEDSPLFSNAPRFSCSDPGPAAVPQVSSDPPSQSCPEANAAPGALPETPAVSADPEGCQVAAVVEVYPEAAAVFPETAPITTEASTVAAEVPPEIDCNVEAAAL</sequence>
<accession>A0ACC2MLT6</accession>
<evidence type="ECO:0000313" key="2">
    <source>
        <dbReference type="Proteomes" id="UP001234297"/>
    </source>
</evidence>
<dbReference type="Proteomes" id="UP001234297">
    <property type="component" value="Chromosome 2"/>
</dbReference>
<evidence type="ECO:0000313" key="1">
    <source>
        <dbReference type="EMBL" id="KAJ8646687.1"/>
    </source>
</evidence>
<gene>
    <name evidence="1" type="ORF">MRB53_008435</name>
</gene>
<reference evidence="1 2" key="1">
    <citation type="journal article" date="2022" name="Hortic Res">
        <title>A haplotype resolved chromosomal level avocado genome allows analysis of novel avocado genes.</title>
        <authorList>
            <person name="Nath O."/>
            <person name="Fletcher S.J."/>
            <person name="Hayward A."/>
            <person name="Shaw L.M."/>
            <person name="Masouleh A.K."/>
            <person name="Furtado A."/>
            <person name="Henry R.J."/>
            <person name="Mitter N."/>
        </authorList>
    </citation>
    <scope>NUCLEOTIDE SEQUENCE [LARGE SCALE GENOMIC DNA]</scope>
    <source>
        <strain evidence="2">cv. Hass</strain>
    </source>
</reference>
<proteinExistence type="predicted"/>
<comment type="caution">
    <text evidence="1">The sequence shown here is derived from an EMBL/GenBank/DDBJ whole genome shotgun (WGS) entry which is preliminary data.</text>
</comment>
<dbReference type="EMBL" id="CM056810">
    <property type="protein sequence ID" value="KAJ8646687.1"/>
    <property type="molecule type" value="Genomic_DNA"/>
</dbReference>
<name>A0ACC2MLT6_PERAE</name>
<keyword evidence="2" id="KW-1185">Reference proteome</keyword>
<organism evidence="1 2">
    <name type="scientific">Persea americana</name>
    <name type="common">Avocado</name>
    <dbReference type="NCBI Taxonomy" id="3435"/>
    <lineage>
        <taxon>Eukaryota</taxon>
        <taxon>Viridiplantae</taxon>
        <taxon>Streptophyta</taxon>
        <taxon>Embryophyta</taxon>
        <taxon>Tracheophyta</taxon>
        <taxon>Spermatophyta</taxon>
        <taxon>Magnoliopsida</taxon>
        <taxon>Magnoliidae</taxon>
        <taxon>Laurales</taxon>
        <taxon>Lauraceae</taxon>
        <taxon>Persea</taxon>
    </lineage>
</organism>
<protein>
    <submittedName>
        <fullName evidence="1">Uncharacterized protein</fullName>
    </submittedName>
</protein>